<dbReference type="PROSITE" id="PS50143">
    <property type="entry name" value="BIR_REPEAT_2"/>
    <property type="match status" value="2"/>
</dbReference>
<evidence type="ECO:0000313" key="5">
    <source>
        <dbReference type="Proteomes" id="UP000772434"/>
    </source>
</evidence>
<evidence type="ECO:0008006" key="6">
    <source>
        <dbReference type="Google" id="ProtNLM"/>
    </source>
</evidence>
<evidence type="ECO:0000256" key="3">
    <source>
        <dbReference type="SAM" id="MobiDB-lite"/>
    </source>
</evidence>
<organism evidence="4 5">
    <name type="scientific">Rhodocollybia butyracea</name>
    <dbReference type="NCBI Taxonomy" id="206335"/>
    <lineage>
        <taxon>Eukaryota</taxon>
        <taxon>Fungi</taxon>
        <taxon>Dikarya</taxon>
        <taxon>Basidiomycota</taxon>
        <taxon>Agaricomycotina</taxon>
        <taxon>Agaricomycetes</taxon>
        <taxon>Agaricomycetidae</taxon>
        <taxon>Agaricales</taxon>
        <taxon>Marasmiineae</taxon>
        <taxon>Omphalotaceae</taxon>
        <taxon>Rhodocollybia</taxon>
    </lineage>
</organism>
<dbReference type="Proteomes" id="UP000772434">
    <property type="component" value="Unassembled WGS sequence"/>
</dbReference>
<feature type="region of interest" description="Disordered" evidence="3">
    <location>
        <begin position="237"/>
        <end position="762"/>
    </location>
</feature>
<feature type="compositionally biased region" description="Low complexity" evidence="3">
    <location>
        <begin position="394"/>
        <end position="406"/>
    </location>
</feature>
<feature type="compositionally biased region" description="Polar residues" evidence="3">
    <location>
        <begin position="748"/>
        <end position="759"/>
    </location>
</feature>
<feature type="region of interest" description="Disordered" evidence="3">
    <location>
        <begin position="1"/>
        <end position="26"/>
    </location>
</feature>
<feature type="compositionally biased region" description="Basic residues" evidence="3">
    <location>
        <begin position="382"/>
        <end position="393"/>
    </location>
</feature>
<evidence type="ECO:0000313" key="4">
    <source>
        <dbReference type="EMBL" id="KAF9075885.1"/>
    </source>
</evidence>
<dbReference type="SMART" id="SM00238">
    <property type="entry name" value="BIR"/>
    <property type="match status" value="2"/>
</dbReference>
<feature type="compositionally biased region" description="Basic and acidic residues" evidence="3">
    <location>
        <begin position="718"/>
        <end position="731"/>
    </location>
</feature>
<dbReference type="PANTHER" id="PTHR46771:SF5">
    <property type="entry name" value="DETERIN"/>
    <property type="match status" value="1"/>
</dbReference>
<comment type="caution">
    <text evidence="4">The sequence shown here is derived from an EMBL/GenBank/DDBJ whole genome shotgun (WGS) entry which is preliminary data.</text>
</comment>
<feature type="compositionally biased region" description="Low complexity" evidence="3">
    <location>
        <begin position="289"/>
        <end position="306"/>
    </location>
</feature>
<name>A0A9P5UD62_9AGAR</name>
<feature type="compositionally biased region" description="Low complexity" evidence="3">
    <location>
        <begin position="505"/>
        <end position="516"/>
    </location>
</feature>
<dbReference type="AlphaFoldDB" id="A0A9P5UD62"/>
<feature type="compositionally biased region" description="Polar residues" evidence="3">
    <location>
        <begin position="638"/>
        <end position="656"/>
    </location>
</feature>
<sequence>MDILQNRLESFTRPKRTKGAPKSLQNQKWPHPAYFMATPMTLAEAGFYFDPSSEDKDAVTCYMCQKQLGEWAEKDNPFQIHFDKCGKKCAWASLRCGLGNEMNLDGQFVFTDKNRLPTSKPMEKARLDTFLFGDGWIHDQTKNHGLQNHDDTAVCLYCGISLSGWDEDDDPTEEHRKRVKKAGNPCPMFPDIVFAPPKTHSRSKSKSSHVDVTMPMKTYDGSDDGAATSDTIGMGSVATTSAAKTPRASRTVKKGARTPAQSSLKPRAIPVGGGDDDDVMIEVLAPRKASTTTRSRSVSRTRSVASGVDSDVGTGTEDEVPTRSTNTRSRGKSKDSGMGADESSAAKKKGNKTRSKSKTRVSVIPENLSAEDEKPAPLPPKSTRKTPARKASTRKLTTAKSTSSLTQKHNEMDTNEEDEPVHVPHAKKTAAKSKPMTASVAAAVSPFTEDDAGDEIERVEDRVEVDELAARPTRATRKSTKPVPRPRTQMEPRTSNTGRKDTHSRTASTASTASTRGGKSRVPSPPQENADDEDPLEYMLMHVPPASTSSVEPEPEVLLTARKPDKPKSKSAKKASPSPILADFPEPNGRPPPVPPRSPSRPRSKPKPSPESEPERIDSEDAKPAPEAKTETFIRTALSDSRLQSRVPSTDEQSTRPNPPPKAATMSRKGSFLNSRSSVQRRAGTASVDKVWTISSDEDDEDEISSQLLKPPSQTESKSPEVKLEVDDTIKPVEPAETNILKPDSKSDSTPQSRPTSTIFKEGSVQAKVAQIEKTVGVEIGTDIHFDTEMQKGGDRESEAVFEITETQNDEDRGPARRSEVHKNEAHDVQMARPLDLFEESVDTNPMYAFPQPAVTPPRAQQHSRPASPFKTPFRMGTGPGNPFSIPPTPGAPLNIPLGVPIPLSNELFVPTQDLSEAELSMTVEEWVRYHMQIEYVKFKEDGEREIAAFTRKAEQARKTIDAL</sequence>
<feature type="region of interest" description="Disordered" evidence="3">
    <location>
        <begin position="188"/>
        <end position="210"/>
    </location>
</feature>
<dbReference type="InterPro" id="IPR051190">
    <property type="entry name" value="Baculoviral_IAP"/>
</dbReference>
<dbReference type="SUPFAM" id="SSF57924">
    <property type="entry name" value="Inhibitor of apoptosis (IAP) repeat"/>
    <property type="match status" value="2"/>
</dbReference>
<feature type="compositionally biased region" description="Basic and acidic residues" evidence="3">
    <location>
        <begin position="608"/>
        <end position="632"/>
    </location>
</feature>
<keyword evidence="2" id="KW-0862">Zinc</keyword>
<dbReference type="Pfam" id="PF00653">
    <property type="entry name" value="BIR"/>
    <property type="match status" value="2"/>
</dbReference>
<keyword evidence="1" id="KW-0479">Metal-binding</keyword>
<keyword evidence="5" id="KW-1185">Reference proteome</keyword>
<reference evidence="4" key="1">
    <citation type="submission" date="2020-11" db="EMBL/GenBank/DDBJ databases">
        <authorList>
            <consortium name="DOE Joint Genome Institute"/>
            <person name="Ahrendt S."/>
            <person name="Riley R."/>
            <person name="Andreopoulos W."/>
            <person name="Labutti K."/>
            <person name="Pangilinan J."/>
            <person name="Ruiz-Duenas F.J."/>
            <person name="Barrasa J.M."/>
            <person name="Sanchez-Garcia M."/>
            <person name="Camarero S."/>
            <person name="Miyauchi S."/>
            <person name="Serrano A."/>
            <person name="Linde D."/>
            <person name="Babiker R."/>
            <person name="Drula E."/>
            <person name="Ayuso-Fernandez I."/>
            <person name="Pacheco R."/>
            <person name="Padilla G."/>
            <person name="Ferreira P."/>
            <person name="Barriuso J."/>
            <person name="Kellner H."/>
            <person name="Castanera R."/>
            <person name="Alfaro M."/>
            <person name="Ramirez L."/>
            <person name="Pisabarro A.G."/>
            <person name="Kuo A."/>
            <person name="Tritt A."/>
            <person name="Lipzen A."/>
            <person name="He G."/>
            <person name="Yan M."/>
            <person name="Ng V."/>
            <person name="Cullen D."/>
            <person name="Martin F."/>
            <person name="Rosso M.-N."/>
            <person name="Henrissat B."/>
            <person name="Hibbett D."/>
            <person name="Martinez A.T."/>
            <person name="Grigoriev I.V."/>
        </authorList>
    </citation>
    <scope>NUCLEOTIDE SEQUENCE</scope>
    <source>
        <strain evidence="4">AH 40177</strain>
    </source>
</reference>
<dbReference type="OrthoDB" id="2196114at2759"/>
<protein>
    <recommendedName>
        <fullName evidence="6">Protein bir1</fullName>
    </recommendedName>
</protein>
<dbReference type="GO" id="GO:0046872">
    <property type="term" value="F:metal ion binding"/>
    <property type="evidence" value="ECO:0007669"/>
    <property type="project" value="UniProtKB-KW"/>
</dbReference>
<dbReference type="PANTHER" id="PTHR46771">
    <property type="entry name" value="DETERIN"/>
    <property type="match status" value="1"/>
</dbReference>
<feature type="compositionally biased region" description="Pro residues" evidence="3">
    <location>
        <begin position="588"/>
        <end position="599"/>
    </location>
</feature>
<feature type="region of interest" description="Disordered" evidence="3">
    <location>
        <begin position="806"/>
        <end position="827"/>
    </location>
</feature>
<gene>
    <name evidence="4" type="ORF">BDP27DRAFT_1314669</name>
</gene>
<evidence type="ECO:0000256" key="1">
    <source>
        <dbReference type="ARBA" id="ARBA00022723"/>
    </source>
</evidence>
<dbReference type="InterPro" id="IPR001370">
    <property type="entry name" value="BIR_rpt"/>
</dbReference>
<proteinExistence type="predicted"/>
<feature type="compositionally biased region" description="Basic and acidic residues" evidence="3">
    <location>
        <begin position="810"/>
        <end position="827"/>
    </location>
</feature>
<feature type="compositionally biased region" description="Basic residues" evidence="3">
    <location>
        <begin position="346"/>
        <end position="359"/>
    </location>
</feature>
<dbReference type="Gene3D" id="1.10.1170.10">
    <property type="entry name" value="Inhibitor Of Apoptosis Protein (2mihbC-IAP-1), Chain A"/>
    <property type="match status" value="2"/>
</dbReference>
<evidence type="ECO:0000256" key="2">
    <source>
        <dbReference type="ARBA" id="ARBA00022833"/>
    </source>
</evidence>
<accession>A0A9P5UD62</accession>
<dbReference type="EMBL" id="JADNRY010000008">
    <property type="protein sequence ID" value="KAF9075885.1"/>
    <property type="molecule type" value="Genomic_DNA"/>
</dbReference>